<dbReference type="GO" id="GO:0004867">
    <property type="term" value="F:serine-type endopeptidase inhibitor activity"/>
    <property type="evidence" value="ECO:0007669"/>
    <property type="project" value="UniProtKB-KW"/>
</dbReference>
<dbReference type="SMART" id="SM00131">
    <property type="entry name" value="KU"/>
    <property type="match status" value="5"/>
</dbReference>
<organism evidence="7 8">
    <name type="scientific">Mytilus edulis</name>
    <name type="common">Blue mussel</name>
    <dbReference type="NCBI Taxonomy" id="6550"/>
    <lineage>
        <taxon>Eukaryota</taxon>
        <taxon>Metazoa</taxon>
        <taxon>Spiralia</taxon>
        <taxon>Lophotrochozoa</taxon>
        <taxon>Mollusca</taxon>
        <taxon>Bivalvia</taxon>
        <taxon>Autobranchia</taxon>
        <taxon>Pteriomorphia</taxon>
        <taxon>Mytilida</taxon>
        <taxon>Mytiloidea</taxon>
        <taxon>Mytilidae</taxon>
        <taxon>Mytilinae</taxon>
        <taxon>Mytilus</taxon>
    </lineage>
</organism>
<feature type="domain" description="BPTI/Kunitz inhibitor" evidence="5">
    <location>
        <begin position="26"/>
        <end position="76"/>
    </location>
</feature>
<protein>
    <submittedName>
        <fullName evidence="7">PAPLN</fullName>
    </submittedName>
</protein>
<dbReference type="FunFam" id="4.10.410.10:FF:000020">
    <property type="entry name" value="Collagen, type VI, alpha 3"/>
    <property type="match status" value="1"/>
</dbReference>
<dbReference type="EMBL" id="CAJPWZ010001290">
    <property type="protein sequence ID" value="CAG2212152.1"/>
    <property type="molecule type" value="Genomic_DNA"/>
</dbReference>
<keyword evidence="8" id="KW-1185">Reference proteome</keyword>
<evidence type="ECO:0000313" key="8">
    <source>
        <dbReference type="Proteomes" id="UP000683360"/>
    </source>
</evidence>
<evidence type="ECO:0000256" key="1">
    <source>
        <dbReference type="ARBA" id="ARBA00022690"/>
    </source>
</evidence>
<feature type="domain" description="BPTI/Kunitz inhibitor" evidence="5">
    <location>
        <begin position="89"/>
        <end position="139"/>
    </location>
</feature>
<feature type="domain" description="BPTI/Kunitz inhibitor" evidence="5">
    <location>
        <begin position="144"/>
        <end position="194"/>
    </location>
</feature>
<dbReference type="PROSITE" id="PS00280">
    <property type="entry name" value="BPTI_KUNITZ_1"/>
    <property type="match status" value="3"/>
</dbReference>
<comment type="caution">
    <text evidence="7">The sequence shown here is derived from an EMBL/GenBank/DDBJ whole genome shotgun (WGS) entry which is preliminary data.</text>
</comment>
<feature type="signal peptide" evidence="4">
    <location>
        <begin position="1"/>
        <end position="19"/>
    </location>
</feature>
<dbReference type="PANTHER" id="PTHR47247">
    <property type="entry name" value="KUNITZ-TYPE PROTEASE INHIBITOR 2"/>
    <property type="match status" value="1"/>
</dbReference>
<dbReference type="PRINTS" id="PR00759">
    <property type="entry name" value="BASICPTASE"/>
</dbReference>
<keyword evidence="1" id="KW-0646">Protease inhibitor</keyword>
<dbReference type="Gene3D" id="4.10.410.10">
    <property type="entry name" value="Pancreatic trypsin inhibitor Kunitz domain"/>
    <property type="match status" value="5"/>
</dbReference>
<accession>A0A8S3RZ76</accession>
<proteinExistence type="predicted"/>
<dbReference type="PROSITE" id="PS50279">
    <property type="entry name" value="BPTI_KUNITZ_2"/>
    <property type="match status" value="5"/>
</dbReference>
<evidence type="ECO:0000259" key="6">
    <source>
        <dbReference type="PROSITE" id="PS51390"/>
    </source>
</evidence>
<keyword evidence="2" id="KW-0722">Serine protease inhibitor</keyword>
<feature type="domain" description="WAP" evidence="6">
    <location>
        <begin position="494"/>
        <end position="541"/>
    </location>
</feature>
<dbReference type="SMART" id="SM00217">
    <property type="entry name" value="WAP"/>
    <property type="match status" value="2"/>
</dbReference>
<dbReference type="CDD" id="cd00109">
    <property type="entry name" value="Kunitz-type"/>
    <property type="match status" value="5"/>
</dbReference>
<dbReference type="SUPFAM" id="SSF57362">
    <property type="entry name" value="BPTI-like"/>
    <property type="match status" value="5"/>
</dbReference>
<dbReference type="GO" id="GO:0005576">
    <property type="term" value="C:extracellular region"/>
    <property type="evidence" value="ECO:0007669"/>
    <property type="project" value="InterPro"/>
</dbReference>
<dbReference type="Proteomes" id="UP000683360">
    <property type="component" value="Unassembled WGS sequence"/>
</dbReference>
<dbReference type="InterPro" id="IPR008197">
    <property type="entry name" value="WAP_dom"/>
</dbReference>
<dbReference type="AlphaFoldDB" id="A0A8S3RZ76"/>
<name>A0A8S3RZ76_MYTED</name>
<feature type="domain" description="BPTI/Kunitz inhibitor" evidence="5">
    <location>
        <begin position="306"/>
        <end position="356"/>
    </location>
</feature>
<reference evidence="7" key="1">
    <citation type="submission" date="2021-03" db="EMBL/GenBank/DDBJ databases">
        <authorList>
            <person name="Bekaert M."/>
        </authorList>
    </citation>
    <scope>NUCLEOTIDE SEQUENCE</scope>
</reference>
<dbReference type="InterPro" id="IPR036880">
    <property type="entry name" value="Kunitz_BPTI_sf"/>
</dbReference>
<dbReference type="PANTHER" id="PTHR47247:SF1">
    <property type="entry name" value="KUNITZ-TYPE PROTEASE INHIBITOR 2"/>
    <property type="match status" value="1"/>
</dbReference>
<dbReference type="InterPro" id="IPR002223">
    <property type="entry name" value="Kunitz_BPTI"/>
</dbReference>
<dbReference type="Pfam" id="PF00095">
    <property type="entry name" value="WAP"/>
    <property type="match status" value="2"/>
</dbReference>
<feature type="domain" description="BPTI/Kunitz inhibitor" evidence="5">
    <location>
        <begin position="361"/>
        <end position="411"/>
    </location>
</feature>
<evidence type="ECO:0000313" key="7">
    <source>
        <dbReference type="EMBL" id="CAG2212152.1"/>
    </source>
</evidence>
<evidence type="ECO:0000256" key="4">
    <source>
        <dbReference type="SAM" id="SignalP"/>
    </source>
</evidence>
<dbReference type="InterPro" id="IPR036645">
    <property type="entry name" value="Elafin-like_sf"/>
</dbReference>
<keyword evidence="4" id="KW-0732">Signal</keyword>
<dbReference type="PROSITE" id="PS51390">
    <property type="entry name" value="WAP"/>
    <property type="match status" value="1"/>
</dbReference>
<evidence type="ECO:0000259" key="5">
    <source>
        <dbReference type="PROSITE" id="PS50279"/>
    </source>
</evidence>
<evidence type="ECO:0000256" key="2">
    <source>
        <dbReference type="ARBA" id="ARBA00022900"/>
    </source>
</evidence>
<dbReference type="SUPFAM" id="SSF57256">
    <property type="entry name" value="Elafin-like"/>
    <property type="match status" value="1"/>
</dbReference>
<gene>
    <name evidence="7" type="ORF">MEDL_26129</name>
</gene>
<dbReference type="Pfam" id="PF00014">
    <property type="entry name" value="Kunitz_BPTI"/>
    <property type="match status" value="5"/>
</dbReference>
<keyword evidence="3" id="KW-1015">Disulfide bond</keyword>
<sequence length="665" mass="73611">MLRGPLIVIFIFFASTAEAPPPVNVCDLPKVVGTCNARIKRFHYDVHSGTCGEFYYNGCDGNKNNFRTKEECKTVCNKRAEAQQSDNLCDLPKVAGPCNARIKRFYFDVNSGICGEFYYGGCDDNENNFKTIEECKTVCNKRICTLPHVRGPGGVAIQRWFYNSDTMKCETFSYSGSNGSKNNFKTKTECEGLCDGVKKDPCGPLPSCPRPPFGSCFGFTYNIINGVKCISGCSFGCPQKPCPKDPLESCISCIPEIGDKCSGDKICCSGCCRDPVIGRMHIGKPLAFLIYITLQISDAQLVDNVCDLKKDVGPCNARMSRYHYDVDSGECKQFFYGGCDGNENNFKTKQECFTDCEKRVCTLVVHYGSGGAKIKRWFYNSETMKCETFIYGGSYGNKNSFKKKRSCKKLCKGVERDPCGNIPPCIRPQPNECSDFTYDIINGVECIVGCFNSRCKQGSCPTSPFPVCTSECLLDSECAGNKLCCSGCCRSPILDNKPGTCPTDPGQQQCYGRTSECEKDSQCDGKRKCCKFSSQTQATPSFYALDNPCYDKFKLCSSSCEVVTLKNDVIHIMFNSFSGLFIVVLWPTTVSTVPTTIPPTITTSGTRSPYITVNNITYVTLRNPCQQKLAMCPTFCDKSNVSYHGRICETCECKVLQKESFGKFC</sequence>
<feature type="chain" id="PRO_5035814543" evidence="4">
    <location>
        <begin position="20"/>
        <end position="665"/>
    </location>
</feature>
<evidence type="ECO:0000256" key="3">
    <source>
        <dbReference type="ARBA" id="ARBA00023157"/>
    </source>
</evidence>
<dbReference type="Gene3D" id="4.10.75.10">
    <property type="entry name" value="Elafin-like"/>
    <property type="match status" value="1"/>
</dbReference>
<dbReference type="InterPro" id="IPR020901">
    <property type="entry name" value="Prtase_inh_Kunz-CS"/>
</dbReference>
<dbReference type="OrthoDB" id="6073320at2759"/>